<comment type="similarity">
    <text evidence="3">Belongs to the KTI12 family.</text>
</comment>
<dbReference type="Ensembl" id="ENSCSAVT00000016162.1">
    <property type="protein sequence ID" value="ENSCSAVP00000015982.1"/>
    <property type="gene ID" value="ENSCSAVG00000009407.1"/>
</dbReference>
<dbReference type="STRING" id="51511.ENSCSAVP00000015982"/>
<feature type="coiled-coil region" evidence="5">
    <location>
        <begin position="109"/>
        <end position="136"/>
    </location>
</feature>
<dbReference type="OMA" id="THSRWDK"/>
<dbReference type="InterPro" id="IPR027417">
    <property type="entry name" value="P-loop_NTPase"/>
</dbReference>
<accession>H2ZEG6</accession>
<dbReference type="GeneTree" id="ENSGT00390000002443"/>
<proteinExistence type="inferred from homology"/>
<protein>
    <recommendedName>
        <fullName evidence="4">Protein KTI12 homolog</fullName>
    </recommendedName>
</protein>
<dbReference type="eggNOG" id="KOG3062">
    <property type="taxonomic scope" value="Eukaryota"/>
</dbReference>
<dbReference type="FunCoup" id="H2ZEG6">
    <property type="interactions" value="71"/>
</dbReference>
<dbReference type="InParanoid" id="H2ZEG6"/>
<reference evidence="6" key="2">
    <citation type="submission" date="2025-08" db="UniProtKB">
        <authorList>
            <consortium name="Ensembl"/>
        </authorList>
    </citation>
    <scope>IDENTIFICATION</scope>
</reference>
<keyword evidence="2" id="KW-0067">ATP-binding</keyword>
<reference evidence="7" key="1">
    <citation type="submission" date="2003-08" db="EMBL/GenBank/DDBJ databases">
        <authorList>
            <person name="Birren B."/>
            <person name="Nusbaum C."/>
            <person name="Abebe A."/>
            <person name="Abouelleil A."/>
            <person name="Adekoya E."/>
            <person name="Ait-zahra M."/>
            <person name="Allen N."/>
            <person name="Allen T."/>
            <person name="An P."/>
            <person name="Anderson M."/>
            <person name="Anderson S."/>
            <person name="Arachchi H."/>
            <person name="Armbruster J."/>
            <person name="Bachantsang P."/>
            <person name="Baldwin J."/>
            <person name="Barry A."/>
            <person name="Bayul T."/>
            <person name="Blitshsteyn B."/>
            <person name="Bloom T."/>
            <person name="Blye J."/>
            <person name="Boguslavskiy L."/>
            <person name="Borowsky M."/>
            <person name="Boukhgalter B."/>
            <person name="Brunache A."/>
            <person name="Butler J."/>
            <person name="Calixte N."/>
            <person name="Calvo S."/>
            <person name="Camarata J."/>
            <person name="Campo K."/>
            <person name="Chang J."/>
            <person name="Cheshatsang Y."/>
            <person name="Citroen M."/>
            <person name="Collymore A."/>
            <person name="Considine T."/>
            <person name="Cook A."/>
            <person name="Cooke P."/>
            <person name="Corum B."/>
            <person name="Cuomo C."/>
            <person name="David R."/>
            <person name="Dawoe T."/>
            <person name="Degray S."/>
            <person name="Dodge S."/>
            <person name="Dooley K."/>
            <person name="Dorje P."/>
            <person name="Dorjee K."/>
            <person name="Dorris L."/>
            <person name="Duffey N."/>
            <person name="Dupes A."/>
            <person name="Elkins T."/>
            <person name="Engels R."/>
            <person name="Erickson J."/>
            <person name="Farina A."/>
            <person name="Faro S."/>
            <person name="Ferreira P."/>
            <person name="Fischer H."/>
            <person name="Fitzgerald M."/>
            <person name="Foley K."/>
            <person name="Gage D."/>
            <person name="Galagan J."/>
            <person name="Gearin G."/>
            <person name="Gnerre S."/>
            <person name="Gnirke A."/>
            <person name="Goyette A."/>
            <person name="Graham J."/>
            <person name="Grandbois E."/>
            <person name="Gyaltsen K."/>
            <person name="Hafez N."/>
            <person name="Hagopian D."/>
            <person name="Hagos B."/>
            <person name="Hall J."/>
            <person name="Hatcher B."/>
            <person name="Heller A."/>
            <person name="Higgins H."/>
            <person name="Honan T."/>
            <person name="Horn A."/>
            <person name="Houde N."/>
            <person name="Hughes L."/>
            <person name="Hulme W."/>
            <person name="Husby E."/>
            <person name="Iliev I."/>
            <person name="Jaffe D."/>
            <person name="Jones C."/>
            <person name="Kamal M."/>
            <person name="Kamat A."/>
            <person name="Kamvysselis M."/>
            <person name="Karlsson E."/>
            <person name="Kells C."/>
            <person name="Kieu A."/>
            <person name="Kisner P."/>
            <person name="Kodira C."/>
            <person name="Kulbokas E."/>
            <person name="Labutti K."/>
            <person name="Lama D."/>
            <person name="Landers T."/>
            <person name="Leger J."/>
            <person name="Levine S."/>
            <person name="Lewis D."/>
            <person name="Lewis T."/>
            <person name="Lindblad-toh K."/>
            <person name="Liu X."/>
            <person name="Lokyitsang T."/>
            <person name="Lokyitsang Y."/>
            <person name="Lucien O."/>
            <person name="Lui A."/>
            <person name="Ma L.J."/>
            <person name="Mabbitt R."/>
            <person name="Macdonald J."/>
            <person name="Maclean C."/>
            <person name="Major J."/>
            <person name="Manning J."/>
            <person name="Marabella R."/>
            <person name="Maru K."/>
            <person name="Matthews C."/>
            <person name="Mauceli E."/>
            <person name="Mccarthy M."/>
            <person name="Mcdonough S."/>
            <person name="Mcghee T."/>
            <person name="Meldrim J."/>
            <person name="Meneus L."/>
            <person name="Mesirov J."/>
            <person name="Mihalev A."/>
            <person name="Mihova T."/>
            <person name="Mikkelsen T."/>
            <person name="Mlenga V."/>
            <person name="Moru K."/>
            <person name="Mozes J."/>
            <person name="Mulrain L."/>
            <person name="Munson G."/>
            <person name="Naylor J."/>
            <person name="Newes C."/>
            <person name="Nguyen C."/>
            <person name="Nguyen N."/>
            <person name="Nguyen T."/>
            <person name="Nicol R."/>
            <person name="Nielsen C."/>
            <person name="Nizzari M."/>
            <person name="Norbu C."/>
            <person name="Norbu N."/>
            <person name="O'donnell P."/>
            <person name="Okoawo O."/>
            <person name="O'leary S."/>
            <person name="Omotosho B."/>
            <person name="O'neill K."/>
            <person name="Osman S."/>
            <person name="Parker S."/>
            <person name="Perrin D."/>
            <person name="Phunkhang P."/>
            <person name="Piqani B."/>
            <person name="Purcell S."/>
            <person name="Rachupka T."/>
            <person name="Ramasamy U."/>
            <person name="Rameau R."/>
            <person name="Ray V."/>
            <person name="Raymond C."/>
            <person name="Retta R."/>
            <person name="Richardson S."/>
            <person name="Rise C."/>
            <person name="Rodriguez J."/>
            <person name="Rogers J."/>
            <person name="Rogov P."/>
            <person name="Rutman M."/>
            <person name="Schupbach R."/>
            <person name="Seaman C."/>
            <person name="Settipalli S."/>
            <person name="Sharpe T."/>
            <person name="Sheridan J."/>
            <person name="Sherpa N."/>
            <person name="Shi J."/>
            <person name="Smirnov S."/>
            <person name="Smith C."/>
            <person name="Sougnez C."/>
            <person name="Spencer B."/>
            <person name="Stalker J."/>
            <person name="Stange-thomann N."/>
            <person name="Stavropoulos S."/>
            <person name="Stetson K."/>
            <person name="Stone C."/>
            <person name="Stone S."/>
            <person name="Stubbs M."/>
            <person name="Talamas J."/>
            <person name="Tchuinga P."/>
            <person name="Tenzing P."/>
            <person name="Tesfaye S."/>
            <person name="Theodore J."/>
            <person name="Thoulutsang Y."/>
            <person name="Topham K."/>
            <person name="Towey S."/>
            <person name="Tsamla T."/>
            <person name="Tsomo N."/>
            <person name="Vallee D."/>
            <person name="Vassiliev H."/>
            <person name="Venkataraman V."/>
            <person name="Vinson J."/>
            <person name="Vo A."/>
            <person name="Wade C."/>
            <person name="Wang S."/>
            <person name="Wangchuk T."/>
            <person name="Wangdi T."/>
            <person name="Whittaker C."/>
            <person name="Wilkinson J."/>
            <person name="Wu Y."/>
            <person name="Wyman D."/>
            <person name="Yadav S."/>
            <person name="Yang S."/>
            <person name="Yang X."/>
            <person name="Yeager S."/>
            <person name="Yee E."/>
            <person name="Young G."/>
            <person name="Zainoun J."/>
            <person name="Zembeck L."/>
            <person name="Zimmer A."/>
            <person name="Zody M."/>
            <person name="Lander E."/>
        </authorList>
    </citation>
    <scope>NUCLEOTIDE SEQUENCE [LARGE SCALE GENOMIC DNA]</scope>
</reference>
<evidence type="ECO:0000256" key="2">
    <source>
        <dbReference type="ARBA" id="ARBA00022840"/>
    </source>
</evidence>
<dbReference type="GO" id="GO:0006357">
    <property type="term" value="P:regulation of transcription by RNA polymerase II"/>
    <property type="evidence" value="ECO:0007669"/>
    <property type="project" value="UniProtKB-ARBA"/>
</dbReference>
<evidence type="ECO:0000313" key="7">
    <source>
        <dbReference type="Proteomes" id="UP000007875"/>
    </source>
</evidence>
<evidence type="ECO:0000256" key="5">
    <source>
        <dbReference type="SAM" id="Coils"/>
    </source>
</evidence>
<reference evidence="6" key="3">
    <citation type="submission" date="2025-09" db="UniProtKB">
        <authorList>
            <consortium name="Ensembl"/>
        </authorList>
    </citation>
    <scope>IDENTIFICATION</scope>
</reference>
<dbReference type="Proteomes" id="UP000007875">
    <property type="component" value="Unassembled WGS sequence"/>
</dbReference>
<keyword evidence="1" id="KW-0547">Nucleotide-binding</keyword>
<name>H2ZEG6_CIOSA</name>
<dbReference type="Pfam" id="PF08433">
    <property type="entry name" value="KTI12"/>
    <property type="match status" value="1"/>
</dbReference>
<dbReference type="SUPFAM" id="SSF52540">
    <property type="entry name" value="P-loop containing nucleoside triphosphate hydrolases"/>
    <property type="match status" value="1"/>
</dbReference>
<evidence type="ECO:0000313" key="6">
    <source>
        <dbReference type="Ensembl" id="ENSCSAVP00000015982.1"/>
    </source>
</evidence>
<evidence type="ECO:0000256" key="4">
    <source>
        <dbReference type="ARBA" id="ARBA00026170"/>
    </source>
</evidence>
<dbReference type="GO" id="GO:0006400">
    <property type="term" value="P:tRNA modification"/>
    <property type="evidence" value="ECO:0007669"/>
    <property type="project" value="UniProtKB-ARBA"/>
</dbReference>
<dbReference type="HOGENOM" id="CLU_027147_1_0_1"/>
<dbReference type="AlphaFoldDB" id="H2ZEG6"/>
<keyword evidence="7" id="KW-1185">Reference proteome</keyword>
<sequence>MPLVVMCGGPSCGKTRRTKELVKYLKEHHPKTNVIVVSDVNLDRNSVYADSRKEISVRGALKSGVERDLAENTIVIVDSLNYIKGFRYELHCVTKYTRTTHCVIHCAASNEEMNHFNKLKEENEQYSQDILEALMQRFETPNSMARWDSPLFTVNAGDKMQMDEICDAIFKKTKQKPNLSTQNPPLMSPTFVYEADKILQGIGASILAAQKTSGPGEVVLLPGTNETYTISDKVTVADMRRQRKQFLIYLRANPVADISHVPKTFLYFLSNSVS</sequence>
<dbReference type="Gene3D" id="3.40.50.300">
    <property type="entry name" value="P-loop containing nucleotide triphosphate hydrolases"/>
    <property type="match status" value="1"/>
</dbReference>
<organism evidence="6 7">
    <name type="scientific">Ciona savignyi</name>
    <name type="common">Pacific transparent sea squirt</name>
    <dbReference type="NCBI Taxonomy" id="51511"/>
    <lineage>
        <taxon>Eukaryota</taxon>
        <taxon>Metazoa</taxon>
        <taxon>Chordata</taxon>
        <taxon>Tunicata</taxon>
        <taxon>Ascidiacea</taxon>
        <taxon>Phlebobranchia</taxon>
        <taxon>Cionidae</taxon>
        <taxon>Ciona</taxon>
    </lineage>
</organism>
<evidence type="ECO:0000256" key="3">
    <source>
        <dbReference type="ARBA" id="ARBA00025768"/>
    </source>
</evidence>
<dbReference type="InterPro" id="IPR013641">
    <property type="entry name" value="KTI12/PSTK"/>
</dbReference>
<dbReference type="GO" id="GO:0005524">
    <property type="term" value="F:ATP binding"/>
    <property type="evidence" value="ECO:0007669"/>
    <property type="project" value="UniProtKB-KW"/>
</dbReference>
<dbReference type="PANTHER" id="PTHR12435">
    <property type="match status" value="1"/>
</dbReference>
<keyword evidence="5" id="KW-0175">Coiled coil</keyword>
<evidence type="ECO:0000256" key="1">
    <source>
        <dbReference type="ARBA" id="ARBA00022741"/>
    </source>
</evidence>
<dbReference type="FunFam" id="3.40.50.300:FF:000827">
    <property type="entry name" value="KTI12 chromatin-associated homolog"/>
    <property type="match status" value="1"/>
</dbReference>